<dbReference type="EMBL" id="FOSW01000032">
    <property type="protein sequence ID" value="SFL96163.1"/>
    <property type="molecule type" value="Genomic_DNA"/>
</dbReference>
<feature type="modified residue" description="4-aspartylphosphate" evidence="1">
    <location>
        <position position="50"/>
    </location>
</feature>
<evidence type="ECO:0000313" key="3">
    <source>
        <dbReference type="EMBL" id="SFL96163.1"/>
    </source>
</evidence>
<reference evidence="3 4" key="1">
    <citation type="submission" date="2016-10" db="EMBL/GenBank/DDBJ databases">
        <authorList>
            <person name="de Groot N.N."/>
        </authorList>
    </citation>
    <scope>NUCLEOTIDE SEQUENCE [LARGE SCALE GENOMIC DNA]</scope>
    <source>
        <strain evidence="3 4">DSM 45317</strain>
    </source>
</reference>
<dbReference type="PROSITE" id="PS50110">
    <property type="entry name" value="RESPONSE_REGULATORY"/>
    <property type="match status" value="1"/>
</dbReference>
<sequence>MLSALVVDAAGCSRIADLLRLFGWDVREATGTRDALGLARRHEFDLVVADLAAGAAEGAALLRRLRLVGCRAHLLTVAGEATTEDRAAVAAAGALACLPKPVDAGLLLDFLRGRAGGPDTAGILEEIREVGDLHDEDVDADLMDRLQELYASALPGRLSAIADGARTGNAPALAAASTALAGTSAQLGHPDVAAVCQAITQDARRGILAHDLVVELHAVAGA</sequence>
<evidence type="ECO:0000259" key="2">
    <source>
        <dbReference type="PROSITE" id="PS50110"/>
    </source>
</evidence>
<dbReference type="InterPro" id="IPR036641">
    <property type="entry name" value="HPT_dom_sf"/>
</dbReference>
<evidence type="ECO:0000256" key="1">
    <source>
        <dbReference type="PROSITE-ProRule" id="PRU00169"/>
    </source>
</evidence>
<dbReference type="Gene3D" id="1.20.120.160">
    <property type="entry name" value="HPT domain"/>
    <property type="match status" value="1"/>
</dbReference>
<dbReference type="InParanoid" id="A0A1I4LZ89"/>
<dbReference type="SUPFAM" id="SSF52172">
    <property type="entry name" value="CheY-like"/>
    <property type="match status" value="1"/>
</dbReference>
<dbReference type="STRING" id="504800.SAMN04488085_1322"/>
<dbReference type="Proteomes" id="UP000199152">
    <property type="component" value="Unassembled WGS sequence"/>
</dbReference>
<dbReference type="InterPro" id="IPR001789">
    <property type="entry name" value="Sig_transdc_resp-reg_receiver"/>
</dbReference>
<feature type="domain" description="Response regulatory" evidence="2">
    <location>
        <begin position="1"/>
        <end position="115"/>
    </location>
</feature>
<dbReference type="GO" id="GO:0000160">
    <property type="term" value="P:phosphorelay signal transduction system"/>
    <property type="evidence" value="ECO:0007669"/>
    <property type="project" value="InterPro"/>
</dbReference>
<accession>A0A1I4LZ89</accession>
<dbReference type="Pfam" id="PF00072">
    <property type="entry name" value="Response_reg"/>
    <property type="match status" value="1"/>
</dbReference>
<gene>
    <name evidence="3" type="ORF">SAMN04488085_1322</name>
</gene>
<dbReference type="AlphaFoldDB" id="A0A1I4LZ89"/>
<name>A0A1I4LZ89_9ACTN</name>
<protein>
    <submittedName>
        <fullName evidence="3">Response regulator receiver domain-containing protein</fullName>
    </submittedName>
</protein>
<dbReference type="SUPFAM" id="SSF47226">
    <property type="entry name" value="Histidine-containing phosphotransfer domain, HPT domain"/>
    <property type="match status" value="1"/>
</dbReference>
<dbReference type="RefSeq" id="WP_177212969.1">
    <property type="nucleotide sequence ID" value="NZ_FOSW01000032.1"/>
</dbReference>
<evidence type="ECO:0000313" key="4">
    <source>
        <dbReference type="Proteomes" id="UP000199152"/>
    </source>
</evidence>
<organism evidence="3 4">
    <name type="scientific">Geodermatophilus ruber</name>
    <dbReference type="NCBI Taxonomy" id="504800"/>
    <lineage>
        <taxon>Bacteria</taxon>
        <taxon>Bacillati</taxon>
        <taxon>Actinomycetota</taxon>
        <taxon>Actinomycetes</taxon>
        <taxon>Geodermatophilales</taxon>
        <taxon>Geodermatophilaceae</taxon>
        <taxon>Geodermatophilus</taxon>
    </lineage>
</organism>
<dbReference type="InterPro" id="IPR011006">
    <property type="entry name" value="CheY-like_superfamily"/>
</dbReference>
<keyword evidence="1" id="KW-0597">Phosphoprotein</keyword>
<keyword evidence="4" id="KW-1185">Reference proteome</keyword>
<dbReference type="Gene3D" id="3.40.50.2300">
    <property type="match status" value="1"/>
</dbReference>
<proteinExistence type="predicted"/>